<evidence type="ECO:0008006" key="3">
    <source>
        <dbReference type="Google" id="ProtNLM"/>
    </source>
</evidence>
<organism evidence="1 2">
    <name type="scientific">Paenibacillus filicis</name>
    <dbReference type="NCBI Taxonomy" id="669464"/>
    <lineage>
        <taxon>Bacteria</taxon>
        <taxon>Bacillati</taxon>
        <taxon>Bacillota</taxon>
        <taxon>Bacilli</taxon>
        <taxon>Bacillales</taxon>
        <taxon>Paenibacillaceae</taxon>
        <taxon>Paenibacillus</taxon>
    </lineage>
</organism>
<proteinExistence type="predicted"/>
<accession>A0ABU9DDF8</accession>
<dbReference type="RefSeq" id="WP_341413935.1">
    <property type="nucleotide sequence ID" value="NZ_JBBPCC010000001.1"/>
</dbReference>
<name>A0ABU9DDF8_9BACL</name>
<evidence type="ECO:0000313" key="1">
    <source>
        <dbReference type="EMBL" id="MEK8126892.1"/>
    </source>
</evidence>
<gene>
    <name evidence="1" type="ORF">WMW72_03115</name>
</gene>
<keyword evidence="2" id="KW-1185">Reference proteome</keyword>
<evidence type="ECO:0000313" key="2">
    <source>
        <dbReference type="Proteomes" id="UP001469365"/>
    </source>
</evidence>
<reference evidence="1 2" key="1">
    <citation type="submission" date="2024-04" db="EMBL/GenBank/DDBJ databases">
        <title>draft genome sequnece of Paenibacillus filicis.</title>
        <authorList>
            <person name="Kim D.-U."/>
        </authorList>
    </citation>
    <scope>NUCLEOTIDE SEQUENCE [LARGE SCALE GENOMIC DNA]</scope>
    <source>
        <strain evidence="1 2">KACC14197</strain>
    </source>
</reference>
<dbReference type="Proteomes" id="UP001469365">
    <property type="component" value="Unassembled WGS sequence"/>
</dbReference>
<comment type="caution">
    <text evidence="1">The sequence shown here is derived from an EMBL/GenBank/DDBJ whole genome shotgun (WGS) entry which is preliminary data.</text>
</comment>
<protein>
    <recommendedName>
        <fullName evidence="3">Transposase</fullName>
    </recommendedName>
</protein>
<sequence length="49" mass="5619">MVEPYLSMIGHYQLGTMTKLDGFEDDEYLTGVVGDEKWIRNHEDIGLSD</sequence>
<dbReference type="EMBL" id="JBBPCC010000001">
    <property type="protein sequence ID" value="MEK8126892.1"/>
    <property type="molecule type" value="Genomic_DNA"/>
</dbReference>